<feature type="chain" id="PRO_5040789068" description="Cell wall protein" evidence="2">
    <location>
        <begin position="23"/>
        <end position="294"/>
    </location>
</feature>
<reference evidence="3" key="1">
    <citation type="submission" date="2022-11" db="EMBL/GenBank/DDBJ databases">
        <authorList>
            <person name="Petersen C."/>
        </authorList>
    </citation>
    <scope>NUCLEOTIDE SEQUENCE</scope>
    <source>
        <strain evidence="3">IBT 30761</strain>
    </source>
</reference>
<accession>A0A9W9KFQ3</accession>
<feature type="compositionally biased region" description="Low complexity" evidence="1">
    <location>
        <begin position="135"/>
        <end position="150"/>
    </location>
</feature>
<keyword evidence="2" id="KW-0732">Signal</keyword>
<reference evidence="3" key="2">
    <citation type="journal article" date="2023" name="IMA Fungus">
        <title>Comparative genomic study of the Penicillium genus elucidates a diverse pangenome and 15 lateral gene transfer events.</title>
        <authorList>
            <person name="Petersen C."/>
            <person name="Sorensen T."/>
            <person name="Nielsen M.R."/>
            <person name="Sondergaard T.E."/>
            <person name="Sorensen J.L."/>
            <person name="Fitzpatrick D.A."/>
            <person name="Frisvad J.C."/>
            <person name="Nielsen K.L."/>
        </authorList>
    </citation>
    <scope>NUCLEOTIDE SEQUENCE</scope>
    <source>
        <strain evidence="3">IBT 30761</strain>
    </source>
</reference>
<comment type="caution">
    <text evidence="3">The sequence shown here is derived from an EMBL/GenBank/DDBJ whole genome shotgun (WGS) entry which is preliminary data.</text>
</comment>
<name>A0A9W9KFQ3_9EURO</name>
<keyword evidence="4" id="KW-1185">Reference proteome</keyword>
<feature type="region of interest" description="Disordered" evidence="1">
    <location>
        <begin position="97"/>
        <end position="155"/>
    </location>
</feature>
<feature type="compositionally biased region" description="Polar residues" evidence="1">
    <location>
        <begin position="108"/>
        <end position="134"/>
    </location>
</feature>
<protein>
    <recommendedName>
        <fullName evidence="5">Cell wall protein</fullName>
    </recommendedName>
</protein>
<dbReference type="Proteomes" id="UP001149074">
    <property type="component" value="Unassembled WGS sequence"/>
</dbReference>
<feature type="region of interest" description="Disordered" evidence="1">
    <location>
        <begin position="244"/>
        <end position="266"/>
    </location>
</feature>
<feature type="signal peptide" evidence="2">
    <location>
        <begin position="1"/>
        <end position="22"/>
    </location>
</feature>
<evidence type="ECO:0000313" key="4">
    <source>
        <dbReference type="Proteomes" id="UP001149074"/>
    </source>
</evidence>
<feature type="compositionally biased region" description="Polar residues" evidence="1">
    <location>
        <begin position="244"/>
        <end position="256"/>
    </location>
</feature>
<evidence type="ECO:0000256" key="2">
    <source>
        <dbReference type="SAM" id="SignalP"/>
    </source>
</evidence>
<gene>
    <name evidence="3" type="ORF">N7532_004630</name>
</gene>
<dbReference type="AlphaFoldDB" id="A0A9W9KFQ3"/>
<dbReference type="GeneID" id="81356103"/>
<evidence type="ECO:0008006" key="5">
    <source>
        <dbReference type="Google" id="ProtNLM"/>
    </source>
</evidence>
<dbReference type="RefSeq" id="XP_056477481.1">
    <property type="nucleotide sequence ID" value="XM_056617124.1"/>
</dbReference>
<sequence length="294" mass="30073">MKLKMSIVMILWSLFLATMAMGFNGLDTSEGLRRREVDLVFVGSNDAIDPASTMTFTDTTTLTVCGTDDLTCTTSTGVNSAPTGKVTTTDTCTVTQTSTSTETESPTGHISTETKTPSASTMTDTVCTETDSPAVSTVTETECTETESPTGNTLTETKTLSVPMLTDTECTGTESSTSGAPGAPLATTHITETATETTECPHGNACTEKHTTLSSVAKVSGIGAGTGTGLPSFPSGGAYTNTTGNGVTISKGTNPSGKIPSAPTALPMNNDADPPLAQVGGLIPAVIFMWLVVL</sequence>
<dbReference type="EMBL" id="JAPQKI010000004">
    <property type="protein sequence ID" value="KAJ5104101.1"/>
    <property type="molecule type" value="Genomic_DNA"/>
</dbReference>
<evidence type="ECO:0000313" key="3">
    <source>
        <dbReference type="EMBL" id="KAJ5104101.1"/>
    </source>
</evidence>
<feature type="compositionally biased region" description="Low complexity" evidence="1">
    <location>
        <begin position="97"/>
        <end position="107"/>
    </location>
</feature>
<organism evidence="3 4">
    <name type="scientific">Penicillium argentinense</name>
    <dbReference type="NCBI Taxonomy" id="1131581"/>
    <lineage>
        <taxon>Eukaryota</taxon>
        <taxon>Fungi</taxon>
        <taxon>Dikarya</taxon>
        <taxon>Ascomycota</taxon>
        <taxon>Pezizomycotina</taxon>
        <taxon>Eurotiomycetes</taxon>
        <taxon>Eurotiomycetidae</taxon>
        <taxon>Eurotiales</taxon>
        <taxon>Aspergillaceae</taxon>
        <taxon>Penicillium</taxon>
    </lineage>
</organism>
<proteinExistence type="predicted"/>
<evidence type="ECO:0000256" key="1">
    <source>
        <dbReference type="SAM" id="MobiDB-lite"/>
    </source>
</evidence>